<dbReference type="GO" id="GO:0015074">
    <property type="term" value="P:DNA integration"/>
    <property type="evidence" value="ECO:0007669"/>
    <property type="project" value="InterPro"/>
</dbReference>
<feature type="compositionally biased region" description="Gly residues" evidence="2">
    <location>
        <begin position="408"/>
        <end position="417"/>
    </location>
</feature>
<name>A0A060UZ71_9PROT</name>
<keyword evidence="1" id="KW-0233">DNA recombination</keyword>
<protein>
    <recommendedName>
        <fullName evidence="3">Tyr recombinase domain-containing protein</fullName>
    </recommendedName>
</protein>
<evidence type="ECO:0000256" key="2">
    <source>
        <dbReference type="SAM" id="MobiDB-lite"/>
    </source>
</evidence>
<reference evidence="5 6" key="3">
    <citation type="submission" date="2017-03" db="EMBL/GenBank/DDBJ databases">
        <authorList>
            <person name="Regsiter A."/>
            <person name="William W."/>
        </authorList>
    </citation>
    <scope>NUCLEOTIDE SEQUENCE [LARGE SCALE GENOMIC DNA]</scope>
    <source>
        <strain evidence="5">PRJEB5721</strain>
    </source>
</reference>
<evidence type="ECO:0000313" key="6">
    <source>
        <dbReference type="Proteomes" id="UP000193925"/>
    </source>
</evidence>
<dbReference type="SUPFAM" id="SSF56349">
    <property type="entry name" value="DNA breaking-rejoining enzymes"/>
    <property type="match status" value="1"/>
</dbReference>
<dbReference type="InterPro" id="IPR002104">
    <property type="entry name" value="Integrase_catalytic"/>
</dbReference>
<feature type="compositionally biased region" description="Low complexity" evidence="2">
    <location>
        <begin position="418"/>
        <end position="428"/>
    </location>
</feature>
<dbReference type="InterPro" id="IPR013762">
    <property type="entry name" value="Integrase-like_cat_sf"/>
</dbReference>
<feature type="region of interest" description="Disordered" evidence="2">
    <location>
        <begin position="229"/>
        <end position="249"/>
    </location>
</feature>
<dbReference type="PROSITE" id="PS51898">
    <property type="entry name" value="TYR_RECOMBINASE"/>
    <property type="match status" value="1"/>
</dbReference>
<dbReference type="GO" id="GO:0003677">
    <property type="term" value="F:DNA binding"/>
    <property type="evidence" value="ECO:0007669"/>
    <property type="project" value="InterPro"/>
</dbReference>
<dbReference type="EMBL" id="LT841305">
    <property type="protein sequence ID" value="SMH65514.1"/>
    <property type="molecule type" value="Genomic_DNA"/>
</dbReference>
<dbReference type="GO" id="GO:0006310">
    <property type="term" value="P:DNA recombination"/>
    <property type="evidence" value="ECO:0007669"/>
    <property type="project" value="UniProtKB-KW"/>
</dbReference>
<feature type="compositionally biased region" description="Basic and acidic residues" evidence="2">
    <location>
        <begin position="372"/>
        <end position="391"/>
    </location>
</feature>
<dbReference type="EMBL" id="CCCS020000057">
    <property type="protein sequence ID" value="CDQ11958.1"/>
    <property type="molecule type" value="Genomic_DNA"/>
</dbReference>
<feature type="region of interest" description="Disordered" evidence="2">
    <location>
        <begin position="358"/>
        <end position="428"/>
    </location>
</feature>
<dbReference type="InterPro" id="IPR011010">
    <property type="entry name" value="DNA_brk_join_enz"/>
</dbReference>
<keyword evidence="6" id="KW-1185">Reference proteome</keyword>
<evidence type="ECO:0000256" key="1">
    <source>
        <dbReference type="ARBA" id="ARBA00023172"/>
    </source>
</evidence>
<dbReference type="Gene3D" id="1.10.443.10">
    <property type="entry name" value="Intergrase catalytic core"/>
    <property type="match status" value="1"/>
</dbReference>
<accession>A0A060UZ71</accession>
<feature type="region of interest" description="Disordered" evidence="2">
    <location>
        <begin position="1"/>
        <end position="80"/>
    </location>
</feature>
<feature type="compositionally biased region" description="Basic and acidic residues" evidence="2">
    <location>
        <begin position="234"/>
        <end position="249"/>
    </location>
</feature>
<evidence type="ECO:0000313" key="4">
    <source>
        <dbReference type="EMBL" id="CDQ11958.1"/>
    </source>
</evidence>
<dbReference type="RefSeq" id="WP_035195228.1">
    <property type="nucleotide sequence ID" value="NZ_CCCS020000057.1"/>
</dbReference>
<evidence type="ECO:0000313" key="5">
    <source>
        <dbReference type="EMBL" id="SMH65514.1"/>
    </source>
</evidence>
<proteinExistence type="predicted"/>
<feature type="compositionally biased region" description="Low complexity" evidence="2">
    <location>
        <begin position="1"/>
        <end position="14"/>
    </location>
</feature>
<feature type="compositionally biased region" description="Basic and acidic residues" evidence="2">
    <location>
        <begin position="44"/>
        <end position="72"/>
    </location>
</feature>
<evidence type="ECO:0000259" key="3">
    <source>
        <dbReference type="PROSITE" id="PS51898"/>
    </source>
</evidence>
<organism evidence="4">
    <name type="scientific">Acidithiobacillus ferrivorans</name>
    <dbReference type="NCBI Taxonomy" id="160808"/>
    <lineage>
        <taxon>Bacteria</taxon>
        <taxon>Pseudomonadati</taxon>
        <taxon>Pseudomonadota</taxon>
        <taxon>Acidithiobacillia</taxon>
        <taxon>Acidithiobacillales</taxon>
        <taxon>Acidithiobacillaceae</taxon>
        <taxon>Acidithiobacillus</taxon>
    </lineage>
</organism>
<gene>
    <name evidence="5" type="ORF">AFERRI_20296</name>
    <name evidence="4" type="ORF">AFERRI_600184</name>
</gene>
<sequence>MRAQRSSGGRSSGSKGQTEDRRHSSGRSGAREQAAGGIRGKIQGLRDKKEQRSEGRLDSLRERLQTRLHSQDKSGGLGGREVAAVTVTANRGGILAKMAERGGTPPRQIDNAAVKEARVHIKGWRADMVRPSTQEQYKKMTERMHRTGKSPDEAAGTTKAFYAYRAAVVHAAKAELRESLTARDRASREKNDDARRDAEKRISVALAMLDRYPPGGRDKADNFQRTSLYTGAHQSERSNGKRETLAERAPDWRERVFQNVRERDKDAVSVAALTGARPAEIAKGVQVDKIAGGGLRFTIHGAKLDDATGRGQKSRTIEVTRADAAKSAEGRHLLAAGPAAREVPLDGTPSAFAHRVQRAGERAGVERVSPYDYRHSFADRARSDGAGRDELAAAMGHRSETSQAAYGGRAGTGGGGFSRASASRPTRA</sequence>
<reference evidence="4" key="2">
    <citation type="submission" date="2014-07" db="EMBL/GenBank/DDBJ databases">
        <title>Initial genome analysis of the psychrotolerant acidophile Acidithiobacillus ferrivorans CF27: insights into iron and sulfur oxidation pathways and into biofilm formation.</title>
        <authorList>
            <person name="Talla E."/>
            <person name="Hedrich S."/>
            <person name="Mangenot S."/>
            <person name="Ji B."/>
            <person name="Johnson D.B."/>
            <person name="Barbe V."/>
            <person name="Bonnefoy V."/>
        </authorList>
    </citation>
    <scope>NUCLEOTIDE SEQUENCE [LARGE SCALE GENOMIC DNA]</scope>
    <source>
        <strain evidence="4">CF27</strain>
    </source>
</reference>
<dbReference type="AlphaFoldDB" id="A0A060UZ71"/>
<feature type="domain" description="Tyr recombinase" evidence="3">
    <location>
        <begin position="240"/>
        <end position="421"/>
    </location>
</feature>
<reference evidence="4" key="1">
    <citation type="submission" date="2014-03" db="EMBL/GenBank/DDBJ databases">
        <authorList>
            <person name="Genoscope - CEA"/>
        </authorList>
    </citation>
    <scope>NUCLEOTIDE SEQUENCE [LARGE SCALE GENOMIC DNA]</scope>
    <source>
        <strain evidence="4">CF27</strain>
    </source>
</reference>
<dbReference type="Proteomes" id="UP000193925">
    <property type="component" value="Chromosome AFERRI"/>
</dbReference>